<feature type="region of interest" description="Disordered" evidence="5">
    <location>
        <begin position="1"/>
        <end position="23"/>
    </location>
</feature>
<dbReference type="InterPro" id="IPR004695">
    <property type="entry name" value="SLAC1/Mae1/Ssu1/TehA"/>
</dbReference>
<evidence type="ECO:0000256" key="5">
    <source>
        <dbReference type="SAM" id="MobiDB-lite"/>
    </source>
</evidence>
<evidence type="ECO:0000313" key="8">
    <source>
        <dbReference type="Proteomes" id="UP000260925"/>
    </source>
</evidence>
<name>A0A3B9QT60_9CORY</name>
<evidence type="ECO:0000256" key="6">
    <source>
        <dbReference type="SAM" id="Phobius"/>
    </source>
</evidence>
<dbReference type="GO" id="GO:0016020">
    <property type="term" value="C:membrane"/>
    <property type="evidence" value="ECO:0007669"/>
    <property type="project" value="UniProtKB-SubCell"/>
</dbReference>
<dbReference type="InterPro" id="IPR038665">
    <property type="entry name" value="Voltage-dep_anion_channel_sf"/>
</dbReference>
<evidence type="ECO:0000313" key="7">
    <source>
        <dbReference type="EMBL" id="HAF71927.1"/>
    </source>
</evidence>
<accession>A0A3B9QT60</accession>
<sequence>MSEMHLPTSPSSAVPARRPESPALPGPGAAWGGAVMGLSITASLLGARVGTGVGTEVTALAAGVFIILLFGAMNNPRFDDVPAWSMMTMGLLALGSAADTNLGWVGAHVATWVIGSLAAVAVLLVQCLRFLRGEVPATFPGVLPLVTPMVAATNAAQLGHPAPGTVCFVASLATALPAFVRVYCAEGRRPATEVAATAWIPLGVVGQSSAAVLLLTDGAAVGVACAAVMLSLGVPAGAWAIVNHWGALWHLRHRPSPNPSRWAATFPVGTCALGTHTLAGVTGLGWADGVSTALLVLLCLHVIVATVGTGRVAVVQWRRSRKMSRCSSASGVPGTEA</sequence>
<dbReference type="GO" id="GO:0055085">
    <property type="term" value="P:transmembrane transport"/>
    <property type="evidence" value="ECO:0007669"/>
    <property type="project" value="InterPro"/>
</dbReference>
<keyword evidence="4 6" id="KW-0472">Membrane</keyword>
<comment type="caution">
    <text evidence="7">The sequence shown here is derived from an EMBL/GenBank/DDBJ whole genome shotgun (WGS) entry which is preliminary data.</text>
</comment>
<comment type="subcellular location">
    <subcellularLocation>
        <location evidence="1">Membrane</location>
        <topology evidence="1">Multi-pass membrane protein</topology>
    </subcellularLocation>
</comment>
<dbReference type="AlphaFoldDB" id="A0A3B9QT60"/>
<feature type="transmembrane region" description="Helical" evidence="6">
    <location>
        <begin position="104"/>
        <end position="125"/>
    </location>
</feature>
<feature type="transmembrane region" description="Helical" evidence="6">
    <location>
        <begin position="137"/>
        <end position="156"/>
    </location>
</feature>
<feature type="transmembrane region" description="Helical" evidence="6">
    <location>
        <begin position="162"/>
        <end position="184"/>
    </location>
</feature>
<organism evidence="7 8">
    <name type="scientific">Corynebacterium variabile</name>
    <dbReference type="NCBI Taxonomy" id="1727"/>
    <lineage>
        <taxon>Bacteria</taxon>
        <taxon>Bacillati</taxon>
        <taxon>Actinomycetota</taxon>
        <taxon>Actinomycetes</taxon>
        <taxon>Mycobacteriales</taxon>
        <taxon>Corynebacteriaceae</taxon>
        <taxon>Corynebacterium</taxon>
    </lineage>
</organism>
<feature type="transmembrane region" description="Helical" evidence="6">
    <location>
        <begin position="262"/>
        <end position="287"/>
    </location>
</feature>
<gene>
    <name evidence="7" type="ORF">DCL06_02350</name>
</gene>
<dbReference type="Pfam" id="PF03595">
    <property type="entry name" value="SLAC1"/>
    <property type="match status" value="1"/>
</dbReference>
<dbReference type="Gene3D" id="1.50.10.150">
    <property type="entry name" value="Voltage-dependent anion channel"/>
    <property type="match status" value="1"/>
</dbReference>
<evidence type="ECO:0008006" key="9">
    <source>
        <dbReference type="Google" id="ProtNLM"/>
    </source>
</evidence>
<feature type="transmembrane region" description="Helical" evidence="6">
    <location>
        <begin position="196"/>
        <end position="215"/>
    </location>
</feature>
<evidence type="ECO:0000256" key="2">
    <source>
        <dbReference type="ARBA" id="ARBA00022692"/>
    </source>
</evidence>
<proteinExistence type="predicted"/>
<reference evidence="7 8" key="1">
    <citation type="journal article" date="2018" name="Nat. Biotechnol.">
        <title>A standardized bacterial taxonomy based on genome phylogeny substantially revises the tree of life.</title>
        <authorList>
            <person name="Parks D.H."/>
            <person name="Chuvochina M."/>
            <person name="Waite D.W."/>
            <person name="Rinke C."/>
            <person name="Skarshewski A."/>
            <person name="Chaumeil P.A."/>
            <person name="Hugenholtz P."/>
        </authorList>
    </citation>
    <scope>NUCLEOTIDE SEQUENCE [LARGE SCALE GENOMIC DNA]</scope>
    <source>
        <strain evidence="7">UBA9851</strain>
    </source>
</reference>
<feature type="transmembrane region" description="Helical" evidence="6">
    <location>
        <begin position="53"/>
        <end position="74"/>
    </location>
</feature>
<dbReference type="Proteomes" id="UP000260925">
    <property type="component" value="Unassembled WGS sequence"/>
</dbReference>
<feature type="transmembrane region" description="Helical" evidence="6">
    <location>
        <begin position="28"/>
        <end position="47"/>
    </location>
</feature>
<protein>
    <recommendedName>
        <fullName evidence="9">Tellurite resistance protein and related permeases</fullName>
    </recommendedName>
</protein>
<evidence type="ECO:0000256" key="1">
    <source>
        <dbReference type="ARBA" id="ARBA00004141"/>
    </source>
</evidence>
<evidence type="ECO:0000256" key="3">
    <source>
        <dbReference type="ARBA" id="ARBA00022989"/>
    </source>
</evidence>
<feature type="transmembrane region" description="Helical" evidence="6">
    <location>
        <begin position="221"/>
        <end position="242"/>
    </location>
</feature>
<feature type="transmembrane region" description="Helical" evidence="6">
    <location>
        <begin position="293"/>
        <end position="314"/>
    </location>
</feature>
<evidence type="ECO:0000256" key="4">
    <source>
        <dbReference type="ARBA" id="ARBA00023136"/>
    </source>
</evidence>
<keyword evidence="3 6" id="KW-1133">Transmembrane helix</keyword>
<dbReference type="EMBL" id="DMDD01000059">
    <property type="protein sequence ID" value="HAF71927.1"/>
    <property type="molecule type" value="Genomic_DNA"/>
</dbReference>
<keyword evidence="2 6" id="KW-0812">Transmembrane</keyword>